<feature type="compositionally biased region" description="Basic and acidic residues" evidence="1">
    <location>
        <begin position="31"/>
        <end position="59"/>
    </location>
</feature>
<protein>
    <submittedName>
        <fullName evidence="2">Uncharacterized protein</fullName>
    </submittedName>
</protein>
<dbReference type="Proteomes" id="UP000265520">
    <property type="component" value="Unassembled WGS sequence"/>
</dbReference>
<accession>A0A392UN27</accession>
<feature type="non-terminal residue" evidence="2">
    <location>
        <position position="1"/>
    </location>
</feature>
<evidence type="ECO:0000313" key="2">
    <source>
        <dbReference type="EMBL" id="MCI75043.1"/>
    </source>
</evidence>
<dbReference type="EMBL" id="LXQA010873909">
    <property type="protein sequence ID" value="MCI75043.1"/>
    <property type="molecule type" value="Genomic_DNA"/>
</dbReference>
<name>A0A392UN27_9FABA</name>
<dbReference type="AlphaFoldDB" id="A0A392UN27"/>
<proteinExistence type="predicted"/>
<sequence length="69" mass="7944">PPPPHLETPNGHQPTPTTTHPPPRHHLTGKQKRDPKEHKRESELAPRKNRSETQRRYETRWCGGLAAKS</sequence>
<feature type="compositionally biased region" description="Low complexity" evidence="1">
    <location>
        <begin position="8"/>
        <end position="18"/>
    </location>
</feature>
<keyword evidence="3" id="KW-1185">Reference proteome</keyword>
<evidence type="ECO:0000256" key="1">
    <source>
        <dbReference type="SAM" id="MobiDB-lite"/>
    </source>
</evidence>
<organism evidence="2 3">
    <name type="scientific">Trifolium medium</name>
    <dbReference type="NCBI Taxonomy" id="97028"/>
    <lineage>
        <taxon>Eukaryota</taxon>
        <taxon>Viridiplantae</taxon>
        <taxon>Streptophyta</taxon>
        <taxon>Embryophyta</taxon>
        <taxon>Tracheophyta</taxon>
        <taxon>Spermatophyta</taxon>
        <taxon>Magnoliopsida</taxon>
        <taxon>eudicotyledons</taxon>
        <taxon>Gunneridae</taxon>
        <taxon>Pentapetalae</taxon>
        <taxon>rosids</taxon>
        <taxon>fabids</taxon>
        <taxon>Fabales</taxon>
        <taxon>Fabaceae</taxon>
        <taxon>Papilionoideae</taxon>
        <taxon>50 kb inversion clade</taxon>
        <taxon>NPAAA clade</taxon>
        <taxon>Hologalegina</taxon>
        <taxon>IRL clade</taxon>
        <taxon>Trifolieae</taxon>
        <taxon>Trifolium</taxon>
    </lineage>
</organism>
<reference evidence="2 3" key="1">
    <citation type="journal article" date="2018" name="Front. Plant Sci.">
        <title>Red Clover (Trifolium pratense) and Zigzag Clover (T. medium) - A Picture of Genomic Similarities and Differences.</title>
        <authorList>
            <person name="Dluhosova J."/>
            <person name="Istvanek J."/>
            <person name="Nedelnik J."/>
            <person name="Repkova J."/>
        </authorList>
    </citation>
    <scope>NUCLEOTIDE SEQUENCE [LARGE SCALE GENOMIC DNA]</scope>
    <source>
        <strain evidence="3">cv. 10/8</strain>
        <tissue evidence="2">Leaf</tissue>
    </source>
</reference>
<comment type="caution">
    <text evidence="2">The sequence shown here is derived from an EMBL/GenBank/DDBJ whole genome shotgun (WGS) entry which is preliminary data.</text>
</comment>
<evidence type="ECO:0000313" key="3">
    <source>
        <dbReference type="Proteomes" id="UP000265520"/>
    </source>
</evidence>
<feature type="region of interest" description="Disordered" evidence="1">
    <location>
        <begin position="1"/>
        <end position="69"/>
    </location>
</feature>